<dbReference type="OrthoDB" id="549216at2759"/>
<dbReference type="Proteomes" id="UP001165080">
    <property type="component" value="Unassembled WGS sequence"/>
</dbReference>
<evidence type="ECO:0000313" key="2">
    <source>
        <dbReference type="EMBL" id="GLC57340.1"/>
    </source>
</evidence>
<gene>
    <name evidence="2" type="primary">PLEST007927</name>
    <name evidence="2" type="ORF">PLESTB_001214000</name>
</gene>
<feature type="compositionally biased region" description="Polar residues" evidence="1">
    <location>
        <begin position="114"/>
        <end position="126"/>
    </location>
</feature>
<feature type="region of interest" description="Disordered" evidence="1">
    <location>
        <begin position="111"/>
        <end position="130"/>
    </location>
</feature>
<comment type="caution">
    <text evidence="2">The sequence shown here is derived from an EMBL/GenBank/DDBJ whole genome shotgun (WGS) entry which is preliminary data.</text>
</comment>
<proteinExistence type="predicted"/>
<feature type="compositionally biased region" description="Low complexity" evidence="1">
    <location>
        <begin position="204"/>
        <end position="221"/>
    </location>
</feature>
<dbReference type="EMBL" id="BRXU01000018">
    <property type="protein sequence ID" value="GLC57340.1"/>
    <property type="molecule type" value="Genomic_DNA"/>
</dbReference>
<reference evidence="2 3" key="1">
    <citation type="journal article" date="2023" name="Commun. Biol.">
        <title>Reorganization of the ancestral sex-determining regions during the evolution of trioecy in Pleodorina starrii.</title>
        <authorList>
            <person name="Takahashi K."/>
            <person name="Suzuki S."/>
            <person name="Kawai-Toyooka H."/>
            <person name="Yamamoto K."/>
            <person name="Hamaji T."/>
            <person name="Ootsuki R."/>
            <person name="Yamaguchi H."/>
            <person name="Kawachi M."/>
            <person name="Higashiyama T."/>
            <person name="Nozaki H."/>
        </authorList>
    </citation>
    <scope>NUCLEOTIDE SEQUENCE [LARGE SCALE GENOMIC DNA]</scope>
    <source>
        <strain evidence="2 3">NIES-4479</strain>
    </source>
</reference>
<feature type="region of interest" description="Disordered" evidence="1">
    <location>
        <begin position="736"/>
        <end position="782"/>
    </location>
</feature>
<feature type="compositionally biased region" description="Low complexity" evidence="1">
    <location>
        <begin position="758"/>
        <end position="780"/>
    </location>
</feature>
<feature type="compositionally biased region" description="Low complexity" evidence="1">
    <location>
        <begin position="479"/>
        <end position="496"/>
    </location>
</feature>
<accession>A0A9W6BSV1</accession>
<feature type="region of interest" description="Disordered" evidence="1">
    <location>
        <begin position="138"/>
        <end position="183"/>
    </location>
</feature>
<sequence>MDVCIMEGDLGSEALCKRRKDSTNSVWVSPDCNQLDQQPEPTAMKSLNQALSDGMQRRPRFATKAATAAKRLQAVAAARDASRPPCAPSATGPEQGGCAAGAIPAATKIAGATNTDPSVQRMSATASRARVPYSSAEPLALSGQPAGPAAAADTSDAARCTAGRGRLPGLRTKNGLGSTGATTAHGQGAALPLLLASSRGGCEAQGAGSGAALGPSLGQAARPVPAPLPRGLSADEPTARKSPPPAPARSPGAFLPPPAVQPVTLQQPDSTRQHHSAEGPPAAATAAAASVAGTVSSGDGDGACVGEAAAARAALAPVSDRRQSADGGSAGGGGKFATGSDAPAEGDDAVVVVQCQRQRQGTNNVVGDGEASSCSQGDGGSGAGRGSDDGDDDDTSSYGSCRSGSTFSGSDGRSLGGAMDAADGTANAEADGESEGARKRRRVGGTTPSAGASAAAAAEGQGGDAESPAAANGKRAAVEPEGADAAAAAADAVAAADGGGTTTATGRRRRRRSCYSYGPPWPLVPRSGRPGTLRFNIRAARALWPDLLAAGADMEDGQIVKLYVEVPAAAAGGSAAAAGSAADVADADADAATVVPVRAQLRYYDDAGMILRVVDAWPMGRGISPDKLLQISPHPAGDGALVQVANRHVWACYTVRGGKMCSPEVPPVQPSAGGTGSGGDGGGSGDAGGGGPPPDFCDGGALLQMRLGAGLFDNRSFDVGVRAAERLFGHLLERPRQQALGGGGGGEVGRAAEGGGTEAAKAGAMGDGPRAGPAAKAGPGTSVSSLPIHSVDITVIVEAYPQTRFQVEFRYRFPRLYGFASNARHSYATLSSSLMAPLVLCGAKQGDVLEMWRRPGGVANEFLCRVVRSAAADSGGNVRRAVAAKRRGSRAAGGGARADRCAAAGATAAAAAGAAVAAAAAAAAPVTAAVGVGSGAVVETPPAVASAADRG</sequence>
<dbReference type="AlphaFoldDB" id="A0A9W6BSV1"/>
<protein>
    <submittedName>
        <fullName evidence="2">Uncharacterized protein</fullName>
    </submittedName>
</protein>
<feature type="compositionally biased region" description="Low complexity" evidence="1">
    <location>
        <begin position="444"/>
        <end position="459"/>
    </location>
</feature>
<evidence type="ECO:0000313" key="3">
    <source>
        <dbReference type="Proteomes" id="UP001165080"/>
    </source>
</evidence>
<feature type="compositionally biased region" description="Pro residues" evidence="1">
    <location>
        <begin position="242"/>
        <end position="260"/>
    </location>
</feature>
<feature type="region of interest" description="Disordered" evidence="1">
    <location>
        <begin position="201"/>
        <end position="515"/>
    </location>
</feature>
<feature type="region of interest" description="Disordered" evidence="1">
    <location>
        <begin position="662"/>
        <end position="696"/>
    </location>
</feature>
<feature type="compositionally biased region" description="Low complexity" evidence="1">
    <location>
        <begin position="139"/>
        <end position="162"/>
    </location>
</feature>
<feature type="compositionally biased region" description="Low complexity" evidence="1">
    <location>
        <begin position="350"/>
        <end position="360"/>
    </location>
</feature>
<feature type="region of interest" description="Disordered" evidence="1">
    <location>
        <begin position="79"/>
        <end position="98"/>
    </location>
</feature>
<feature type="compositionally biased region" description="Gly residues" evidence="1">
    <location>
        <begin position="673"/>
        <end position="690"/>
    </location>
</feature>
<feature type="compositionally biased region" description="Low complexity" evidence="1">
    <location>
        <begin position="278"/>
        <end position="298"/>
    </location>
</feature>
<keyword evidence="3" id="KW-1185">Reference proteome</keyword>
<feature type="compositionally biased region" description="Polar residues" evidence="1">
    <location>
        <begin position="402"/>
        <end position="411"/>
    </location>
</feature>
<evidence type="ECO:0000256" key="1">
    <source>
        <dbReference type="SAM" id="MobiDB-lite"/>
    </source>
</evidence>
<feature type="compositionally biased region" description="Gly residues" evidence="1">
    <location>
        <begin position="740"/>
        <end position="757"/>
    </location>
</feature>
<organism evidence="2 3">
    <name type="scientific">Pleodorina starrii</name>
    <dbReference type="NCBI Taxonomy" id="330485"/>
    <lineage>
        <taxon>Eukaryota</taxon>
        <taxon>Viridiplantae</taxon>
        <taxon>Chlorophyta</taxon>
        <taxon>core chlorophytes</taxon>
        <taxon>Chlorophyceae</taxon>
        <taxon>CS clade</taxon>
        <taxon>Chlamydomonadales</taxon>
        <taxon>Volvocaceae</taxon>
        <taxon>Pleodorina</taxon>
    </lineage>
</organism>
<name>A0A9W6BSV1_9CHLO</name>